<accession>A0A6J4IW21</accession>
<evidence type="ECO:0000256" key="1">
    <source>
        <dbReference type="SAM" id="MobiDB-lite"/>
    </source>
</evidence>
<feature type="non-terminal residue" evidence="2">
    <location>
        <position position="122"/>
    </location>
</feature>
<evidence type="ECO:0000313" key="2">
    <source>
        <dbReference type="EMBL" id="CAA9261548.1"/>
    </source>
</evidence>
<gene>
    <name evidence="2" type="ORF">AVDCRST_MAG50-2788</name>
</gene>
<feature type="non-terminal residue" evidence="2">
    <location>
        <position position="1"/>
    </location>
</feature>
<feature type="region of interest" description="Disordered" evidence="1">
    <location>
        <begin position="1"/>
        <end position="122"/>
    </location>
</feature>
<dbReference type="EMBL" id="CADCTF010000130">
    <property type="protein sequence ID" value="CAA9261548.1"/>
    <property type="molecule type" value="Genomic_DNA"/>
</dbReference>
<reference evidence="2" key="1">
    <citation type="submission" date="2020-02" db="EMBL/GenBank/DDBJ databases">
        <authorList>
            <person name="Meier V. D."/>
        </authorList>
    </citation>
    <scope>NUCLEOTIDE SEQUENCE</scope>
    <source>
        <strain evidence="2">AVDCRST_MAG50</strain>
    </source>
</reference>
<name>A0A6J4IW21_9ACTN</name>
<protein>
    <submittedName>
        <fullName evidence="2">Uncharacterized protein</fullName>
    </submittedName>
</protein>
<feature type="compositionally biased region" description="Basic residues" evidence="1">
    <location>
        <begin position="107"/>
        <end position="122"/>
    </location>
</feature>
<dbReference type="AlphaFoldDB" id="A0A6J4IW21"/>
<feature type="compositionally biased region" description="Basic residues" evidence="1">
    <location>
        <begin position="75"/>
        <end position="88"/>
    </location>
</feature>
<sequence>EARGVGRSNRVVRLGGPAHHGERRRSPPLRGCRSGLGPGCRRAAHGRRLTHRRQRGPSPRRVGGVAGARAGGLQPHRRRHRHRTRRRAGRDSRSGGAPPNAGAGQWRRPRCAQLHHRAQLPL</sequence>
<proteinExistence type="predicted"/>
<organism evidence="2">
    <name type="scientific">uncultured Acidimicrobiales bacterium</name>
    <dbReference type="NCBI Taxonomy" id="310071"/>
    <lineage>
        <taxon>Bacteria</taxon>
        <taxon>Bacillati</taxon>
        <taxon>Actinomycetota</taxon>
        <taxon>Acidimicrobiia</taxon>
        <taxon>Acidimicrobiales</taxon>
        <taxon>environmental samples</taxon>
    </lineage>
</organism>
<feature type="compositionally biased region" description="Basic residues" evidence="1">
    <location>
        <begin position="42"/>
        <end position="55"/>
    </location>
</feature>